<dbReference type="EMBL" id="ML996279">
    <property type="protein sequence ID" value="KAF2728455.1"/>
    <property type="molecule type" value="Genomic_DNA"/>
</dbReference>
<feature type="region of interest" description="Disordered" evidence="1">
    <location>
        <begin position="145"/>
        <end position="166"/>
    </location>
</feature>
<comment type="caution">
    <text evidence="2">The sequence shown here is derived from an EMBL/GenBank/DDBJ whole genome shotgun (WGS) entry which is preliminary data.</text>
</comment>
<dbReference type="AlphaFoldDB" id="A0A9P4QMP9"/>
<protein>
    <submittedName>
        <fullName evidence="2">Uncharacterized protein</fullName>
    </submittedName>
</protein>
<keyword evidence="3" id="KW-1185">Reference proteome</keyword>
<feature type="compositionally biased region" description="Basic and acidic residues" evidence="1">
    <location>
        <begin position="146"/>
        <end position="166"/>
    </location>
</feature>
<dbReference type="Proteomes" id="UP000799444">
    <property type="component" value="Unassembled WGS sequence"/>
</dbReference>
<dbReference type="OrthoDB" id="5150140at2759"/>
<proteinExistence type="predicted"/>
<evidence type="ECO:0000256" key="1">
    <source>
        <dbReference type="SAM" id="MobiDB-lite"/>
    </source>
</evidence>
<gene>
    <name evidence="2" type="ORF">EJ04DRAFT_538387</name>
</gene>
<organism evidence="2 3">
    <name type="scientific">Polyplosphaeria fusca</name>
    <dbReference type="NCBI Taxonomy" id="682080"/>
    <lineage>
        <taxon>Eukaryota</taxon>
        <taxon>Fungi</taxon>
        <taxon>Dikarya</taxon>
        <taxon>Ascomycota</taxon>
        <taxon>Pezizomycotina</taxon>
        <taxon>Dothideomycetes</taxon>
        <taxon>Pleosporomycetidae</taxon>
        <taxon>Pleosporales</taxon>
        <taxon>Tetraplosphaeriaceae</taxon>
        <taxon>Polyplosphaeria</taxon>
    </lineage>
</organism>
<evidence type="ECO:0000313" key="3">
    <source>
        <dbReference type="Proteomes" id="UP000799444"/>
    </source>
</evidence>
<name>A0A9P4QMP9_9PLEO</name>
<accession>A0A9P4QMP9</accession>
<reference evidence="2" key="1">
    <citation type="journal article" date="2020" name="Stud. Mycol.">
        <title>101 Dothideomycetes genomes: a test case for predicting lifestyles and emergence of pathogens.</title>
        <authorList>
            <person name="Haridas S."/>
            <person name="Albert R."/>
            <person name="Binder M."/>
            <person name="Bloem J."/>
            <person name="Labutti K."/>
            <person name="Salamov A."/>
            <person name="Andreopoulos B."/>
            <person name="Baker S."/>
            <person name="Barry K."/>
            <person name="Bills G."/>
            <person name="Bluhm B."/>
            <person name="Cannon C."/>
            <person name="Castanera R."/>
            <person name="Culley D."/>
            <person name="Daum C."/>
            <person name="Ezra D."/>
            <person name="Gonzalez J."/>
            <person name="Henrissat B."/>
            <person name="Kuo A."/>
            <person name="Liang C."/>
            <person name="Lipzen A."/>
            <person name="Lutzoni F."/>
            <person name="Magnuson J."/>
            <person name="Mondo S."/>
            <person name="Nolan M."/>
            <person name="Ohm R."/>
            <person name="Pangilinan J."/>
            <person name="Park H.-J."/>
            <person name="Ramirez L."/>
            <person name="Alfaro M."/>
            <person name="Sun H."/>
            <person name="Tritt A."/>
            <person name="Yoshinaga Y."/>
            <person name="Zwiers L.-H."/>
            <person name="Turgeon B."/>
            <person name="Goodwin S."/>
            <person name="Spatafora J."/>
            <person name="Crous P."/>
            <person name="Grigoriev I."/>
        </authorList>
    </citation>
    <scope>NUCLEOTIDE SEQUENCE</scope>
    <source>
        <strain evidence="2">CBS 125425</strain>
    </source>
</reference>
<evidence type="ECO:0000313" key="2">
    <source>
        <dbReference type="EMBL" id="KAF2728455.1"/>
    </source>
</evidence>
<sequence length="166" mass="18466">MALELHIPPCIHNPPHHFHPPPPDKPLRIQIQGPLESIQKLLPHTSWHPIKPFPQPPGLLLASLTHQKLYGKEGQEHAKGTPIGVTFDHLVPADDPDPEILAISIVEVDHGEGAFANKHLLFPVDPAEYTGKLVLAVPKCCQAKKGSQDRPRWNKSVAERDRKAQR</sequence>